<dbReference type="InterPro" id="IPR002885">
    <property type="entry name" value="PPR_rpt"/>
</dbReference>
<dbReference type="PANTHER" id="PTHR47926:SF347">
    <property type="entry name" value="PENTATRICOPEPTIDE REPEAT-CONTAINING PROTEIN"/>
    <property type="match status" value="1"/>
</dbReference>
<dbReference type="Proteomes" id="UP000554482">
    <property type="component" value="Unassembled WGS sequence"/>
</dbReference>
<dbReference type="InterPro" id="IPR046848">
    <property type="entry name" value="E_motif"/>
</dbReference>
<proteinExistence type="predicted"/>
<dbReference type="PANTHER" id="PTHR47926">
    <property type="entry name" value="PENTATRICOPEPTIDE REPEAT-CONTAINING PROTEIN"/>
    <property type="match status" value="1"/>
</dbReference>
<keyword evidence="4" id="KW-1185">Reference proteome</keyword>
<evidence type="ECO:0000256" key="1">
    <source>
        <dbReference type="ARBA" id="ARBA00022737"/>
    </source>
</evidence>
<dbReference type="Pfam" id="PF13041">
    <property type="entry name" value="PPR_2"/>
    <property type="match status" value="2"/>
</dbReference>
<keyword evidence="1" id="KW-0677">Repeat</keyword>
<feature type="repeat" description="PPR" evidence="2">
    <location>
        <begin position="286"/>
        <end position="320"/>
    </location>
</feature>
<comment type="caution">
    <text evidence="3">The sequence shown here is derived from an EMBL/GenBank/DDBJ whole genome shotgun (WGS) entry which is preliminary data.</text>
</comment>
<protein>
    <submittedName>
        <fullName evidence="3">Pentatricopeptide repeat-containing protein</fullName>
    </submittedName>
</protein>
<feature type="repeat" description="PPR" evidence="2">
    <location>
        <begin position="183"/>
        <end position="218"/>
    </location>
</feature>
<dbReference type="PROSITE" id="PS51375">
    <property type="entry name" value="PPR"/>
    <property type="match status" value="4"/>
</dbReference>
<sequence>MCCDEDVSPDNYTSASLFKICSEIGDLGVGEMIHCWSLRMGFLSDTVLANSLMAMYSKCGSFSDVRKVFDEIPQRSSASWNVLLSGFVVSGNYAFNEDTWKLVKQMQVEGVKLDAFTVSSLLPLCGFGTGKWDHGREIHCVIIKGEMNVDSDVHVGSCLIDMYSKRKNVIMGRQIFDRMKCRNVVAWTSMIALYAQNGCSDKALMLFREMQLRDGMEPNRISLISILPACNSLGVLMQGKQIHGYAIRKEYYLEVSLLNALIDMYSKCGGLNIARRVFDNDSYCKDTISWCSMISGYGVNGKGGEAILLYKKMIQSGIKPNNITLVSVLSGCARSGMVTEGLDIYSSAINDHGILPTVEICSCMVDMLARSGQINRALEFIKTMPVKPNPSLWGSLSGASALHGNVDVQELAYKSLIQLEPENPSNYVALSNLYASLKRWDVVAELRRKMKGKGLKKLSGCSWISISNQTHSFSVADKTHPCSPLIYEMLNDLIVIMKGSGNVPDMEGLM</sequence>
<name>A0A7J6X0L0_THATH</name>
<dbReference type="FunFam" id="1.25.40.10:FF:000996">
    <property type="entry name" value="Small kernel1"/>
    <property type="match status" value="1"/>
</dbReference>
<dbReference type="FunFam" id="1.25.40.10:FF:000073">
    <property type="entry name" value="Pentatricopeptide repeat-containing protein chloroplastic"/>
    <property type="match status" value="1"/>
</dbReference>
<organism evidence="3 4">
    <name type="scientific">Thalictrum thalictroides</name>
    <name type="common">Rue-anemone</name>
    <name type="synonym">Anemone thalictroides</name>
    <dbReference type="NCBI Taxonomy" id="46969"/>
    <lineage>
        <taxon>Eukaryota</taxon>
        <taxon>Viridiplantae</taxon>
        <taxon>Streptophyta</taxon>
        <taxon>Embryophyta</taxon>
        <taxon>Tracheophyta</taxon>
        <taxon>Spermatophyta</taxon>
        <taxon>Magnoliopsida</taxon>
        <taxon>Ranunculales</taxon>
        <taxon>Ranunculaceae</taxon>
        <taxon>Thalictroideae</taxon>
        <taxon>Thalictrum</taxon>
    </lineage>
</organism>
<dbReference type="Gene3D" id="1.25.40.10">
    <property type="entry name" value="Tetratricopeptide repeat domain"/>
    <property type="match status" value="3"/>
</dbReference>
<evidence type="ECO:0000313" key="3">
    <source>
        <dbReference type="EMBL" id="KAF5202883.1"/>
    </source>
</evidence>
<dbReference type="SUPFAM" id="SSF48452">
    <property type="entry name" value="TPR-like"/>
    <property type="match status" value="1"/>
</dbReference>
<dbReference type="InterPro" id="IPR046960">
    <property type="entry name" value="PPR_At4g14850-like_plant"/>
</dbReference>
<accession>A0A7J6X0L0</accession>
<gene>
    <name evidence="3" type="ORF">FRX31_007530</name>
</gene>
<dbReference type="OrthoDB" id="879807at2759"/>
<dbReference type="GO" id="GO:0003723">
    <property type="term" value="F:RNA binding"/>
    <property type="evidence" value="ECO:0007669"/>
    <property type="project" value="InterPro"/>
</dbReference>
<feature type="repeat" description="PPR" evidence="2">
    <location>
        <begin position="321"/>
        <end position="356"/>
    </location>
</feature>
<dbReference type="GO" id="GO:0009451">
    <property type="term" value="P:RNA modification"/>
    <property type="evidence" value="ECO:0007669"/>
    <property type="project" value="InterPro"/>
</dbReference>
<feature type="repeat" description="PPR" evidence="2">
    <location>
        <begin position="45"/>
        <end position="79"/>
    </location>
</feature>
<reference evidence="3 4" key="1">
    <citation type="submission" date="2020-06" db="EMBL/GenBank/DDBJ databases">
        <title>Transcriptomic and genomic resources for Thalictrum thalictroides and T. hernandezii: Facilitating candidate gene discovery in an emerging model plant lineage.</title>
        <authorList>
            <person name="Arias T."/>
            <person name="Riano-Pachon D.M."/>
            <person name="Di Stilio V.S."/>
        </authorList>
    </citation>
    <scope>NUCLEOTIDE SEQUENCE [LARGE SCALE GENOMIC DNA]</scope>
    <source>
        <strain evidence="4">cv. WT478/WT964</strain>
        <tissue evidence="3">Leaves</tissue>
    </source>
</reference>
<dbReference type="AlphaFoldDB" id="A0A7J6X0L0"/>
<dbReference type="Pfam" id="PF01535">
    <property type="entry name" value="PPR"/>
    <property type="match status" value="2"/>
</dbReference>
<dbReference type="NCBIfam" id="TIGR00756">
    <property type="entry name" value="PPR"/>
    <property type="match status" value="2"/>
</dbReference>
<evidence type="ECO:0000256" key="2">
    <source>
        <dbReference type="PROSITE-ProRule" id="PRU00708"/>
    </source>
</evidence>
<dbReference type="EMBL" id="JABWDY010007512">
    <property type="protein sequence ID" value="KAF5202883.1"/>
    <property type="molecule type" value="Genomic_DNA"/>
</dbReference>
<dbReference type="InterPro" id="IPR011990">
    <property type="entry name" value="TPR-like_helical_dom_sf"/>
</dbReference>
<evidence type="ECO:0000313" key="4">
    <source>
        <dbReference type="Proteomes" id="UP000554482"/>
    </source>
</evidence>
<dbReference type="Pfam" id="PF20431">
    <property type="entry name" value="E_motif"/>
    <property type="match status" value="1"/>
</dbReference>